<feature type="domain" description="SH3" evidence="3">
    <location>
        <begin position="156"/>
        <end position="226"/>
    </location>
</feature>
<dbReference type="SUPFAM" id="SSF50044">
    <property type="entry name" value="SH3-domain"/>
    <property type="match status" value="1"/>
</dbReference>
<sequence length="226" mass="24941">MTGGLPEAGMASEQGGGSELSGRLLSFLKQYHLSKQDDAVIAMLKDISAGGRAPRKLGNWGSVSADEVDGALEAFRQWKTQGRPGMPGRYWSRTYSQWLECVVIRQNPDGTLLLGRDVEASGTADYVHPSGIPENLEAREVEGWFVPKEQASPEMPKEQVLRVIADFDGSTIGPEYLALNKGDELVFSHQEDGWAFGRVLRRIGTARLHHDLQAGWYPPDYARLQS</sequence>
<keyword evidence="7" id="KW-1185">Reference proteome</keyword>
<evidence type="ECO:0000313" key="5">
    <source>
        <dbReference type="EMBL" id="CAE8719610.1"/>
    </source>
</evidence>
<comment type="caution">
    <text evidence="5">The sequence shown here is derived from an EMBL/GenBank/DDBJ whole genome shotgun (WGS) entry which is preliminary data.</text>
</comment>
<dbReference type="Proteomes" id="UP000654075">
    <property type="component" value="Unassembled WGS sequence"/>
</dbReference>
<dbReference type="Gene3D" id="2.30.30.40">
    <property type="entry name" value="SH3 Domains"/>
    <property type="match status" value="1"/>
</dbReference>
<name>A0A813LB94_POLGL</name>
<evidence type="ECO:0000313" key="4">
    <source>
        <dbReference type="EMBL" id="CAE8614692.1"/>
    </source>
</evidence>
<dbReference type="InterPro" id="IPR036028">
    <property type="entry name" value="SH3-like_dom_sf"/>
</dbReference>
<dbReference type="EMBL" id="CAJNNW010033586">
    <property type="protein sequence ID" value="CAE8719610.1"/>
    <property type="molecule type" value="Genomic_DNA"/>
</dbReference>
<keyword evidence="1 2" id="KW-0728">SH3 domain</keyword>
<gene>
    <name evidence="4" type="ORF">PGLA1383_LOCUS32412</name>
    <name evidence="5" type="ORF">PGLA2088_LOCUS40780</name>
</gene>
<organism evidence="5 6">
    <name type="scientific">Polarella glacialis</name>
    <name type="common">Dinoflagellate</name>
    <dbReference type="NCBI Taxonomy" id="89957"/>
    <lineage>
        <taxon>Eukaryota</taxon>
        <taxon>Sar</taxon>
        <taxon>Alveolata</taxon>
        <taxon>Dinophyceae</taxon>
        <taxon>Suessiales</taxon>
        <taxon>Suessiaceae</taxon>
        <taxon>Polarella</taxon>
    </lineage>
</organism>
<dbReference type="Proteomes" id="UP000626109">
    <property type="component" value="Unassembled WGS sequence"/>
</dbReference>
<evidence type="ECO:0000259" key="3">
    <source>
        <dbReference type="PROSITE" id="PS50002"/>
    </source>
</evidence>
<evidence type="ECO:0000313" key="7">
    <source>
        <dbReference type="Proteomes" id="UP000654075"/>
    </source>
</evidence>
<dbReference type="AlphaFoldDB" id="A0A813LB94"/>
<dbReference type="InterPro" id="IPR001452">
    <property type="entry name" value="SH3_domain"/>
</dbReference>
<evidence type="ECO:0000313" key="6">
    <source>
        <dbReference type="Proteomes" id="UP000626109"/>
    </source>
</evidence>
<dbReference type="EMBL" id="CAJNNV010025471">
    <property type="protein sequence ID" value="CAE8614692.1"/>
    <property type="molecule type" value="Genomic_DNA"/>
</dbReference>
<dbReference type="PROSITE" id="PS50002">
    <property type="entry name" value="SH3"/>
    <property type="match status" value="1"/>
</dbReference>
<proteinExistence type="predicted"/>
<evidence type="ECO:0000256" key="1">
    <source>
        <dbReference type="ARBA" id="ARBA00022443"/>
    </source>
</evidence>
<reference evidence="5" key="1">
    <citation type="submission" date="2021-02" db="EMBL/GenBank/DDBJ databases">
        <authorList>
            <person name="Dougan E. K."/>
            <person name="Rhodes N."/>
            <person name="Thang M."/>
            <person name="Chan C."/>
        </authorList>
    </citation>
    <scope>NUCLEOTIDE SEQUENCE</scope>
</reference>
<protein>
    <recommendedName>
        <fullName evidence="3">SH3 domain-containing protein</fullName>
    </recommendedName>
</protein>
<evidence type="ECO:0000256" key="2">
    <source>
        <dbReference type="PROSITE-ProRule" id="PRU00192"/>
    </source>
</evidence>
<accession>A0A813LB94</accession>